<name>A0A6G4A4M8_9BACL</name>
<comment type="caution">
    <text evidence="2">The sequence shown here is derived from an EMBL/GenBank/DDBJ whole genome shotgun (WGS) entry which is preliminary data.</text>
</comment>
<dbReference type="EMBL" id="JAAIKC010000018">
    <property type="protein sequence ID" value="NEW09466.1"/>
    <property type="molecule type" value="Genomic_DNA"/>
</dbReference>
<dbReference type="AlphaFoldDB" id="A0A6G4A4M8"/>
<protein>
    <submittedName>
        <fullName evidence="2">Uncharacterized protein</fullName>
    </submittedName>
</protein>
<keyword evidence="1" id="KW-0472">Membrane</keyword>
<keyword evidence="1" id="KW-0812">Transmembrane</keyword>
<sequence>MISNSQVDKKQIGSRIGKVTLYSDKEGTYSGNFSNSYPRGTAFYKIIDVDIHDAIAIKESNGMFVKATYHGEYAGSTLNWQDVAAYSLGVLLLIIMISSFVNRRLKP</sequence>
<organism evidence="2">
    <name type="scientific">Paenibacillus sp. SYP-B3998</name>
    <dbReference type="NCBI Taxonomy" id="2678564"/>
    <lineage>
        <taxon>Bacteria</taxon>
        <taxon>Bacillati</taxon>
        <taxon>Bacillota</taxon>
        <taxon>Bacilli</taxon>
        <taxon>Bacillales</taxon>
        <taxon>Paenibacillaceae</taxon>
        <taxon>Paenibacillus</taxon>
    </lineage>
</organism>
<evidence type="ECO:0000256" key="1">
    <source>
        <dbReference type="SAM" id="Phobius"/>
    </source>
</evidence>
<evidence type="ECO:0000313" key="2">
    <source>
        <dbReference type="EMBL" id="NEW09466.1"/>
    </source>
</evidence>
<proteinExistence type="predicted"/>
<accession>A0A6G4A4M8</accession>
<gene>
    <name evidence="2" type="ORF">GK047_26340</name>
</gene>
<keyword evidence="1" id="KW-1133">Transmembrane helix</keyword>
<reference evidence="2" key="1">
    <citation type="submission" date="2020-02" db="EMBL/GenBank/DDBJ databases">
        <authorList>
            <person name="Shen X.-R."/>
            <person name="Zhang Y.-X."/>
        </authorList>
    </citation>
    <scope>NUCLEOTIDE SEQUENCE</scope>
    <source>
        <strain evidence="2">SYP-B3998</strain>
    </source>
</reference>
<feature type="transmembrane region" description="Helical" evidence="1">
    <location>
        <begin position="83"/>
        <end position="101"/>
    </location>
</feature>